<dbReference type="InterPro" id="IPR036928">
    <property type="entry name" value="AS_sf"/>
</dbReference>
<sequence>MSEQSGAFIAELIASRGDPQLCRARLEAAQLRAQECEPWLKAFVYRPDSYETVNAVAKPLAGLPIGVKDLMATHDMPTTYGSPIYQGFQPAEDAWIVERIRHFGGIVFGKTVTTEFAWREPGPTVNPWNRLHTPGGSSSGSAAAVGAGIVPLAVGTQTVGSVIRPAAFCGVVGYKPSHGNVSKAGVHPLAPSLDHVGFFARTVEGAALCHALFVDAKPEVLESLDAWHTYFTAQPPRKLGVVRTPFWDRVTPEQKASFDATLARLQAAGATLIELDPFDAMPSMLDALQTILQVEAARAIGPLAADHPDLISTHMLALTSAGAAVSPEKYETALALQAKLRSEFAGFIDGCDALVTVPATGGAPEGLADTGDATFCAPWSFLGVPAVTVPAGQTSDGMPLGFQVLGRQGDDLPTLQAAAWIETVLG</sequence>
<evidence type="ECO:0000259" key="1">
    <source>
        <dbReference type="Pfam" id="PF01425"/>
    </source>
</evidence>
<dbReference type="PANTHER" id="PTHR11895">
    <property type="entry name" value="TRANSAMIDASE"/>
    <property type="match status" value="1"/>
</dbReference>
<dbReference type="SUPFAM" id="SSF75304">
    <property type="entry name" value="Amidase signature (AS) enzymes"/>
    <property type="match status" value="1"/>
</dbReference>
<dbReference type="PANTHER" id="PTHR11895:SF151">
    <property type="entry name" value="GLUTAMYL-TRNA(GLN) AMIDOTRANSFERASE SUBUNIT A"/>
    <property type="match status" value="1"/>
</dbReference>
<dbReference type="Gene3D" id="3.90.1300.10">
    <property type="entry name" value="Amidase signature (AS) domain"/>
    <property type="match status" value="1"/>
</dbReference>
<proteinExistence type="predicted"/>
<name>A0A1N6K614_9BURK</name>
<protein>
    <submittedName>
        <fullName evidence="2">Asp-tRNAAsn/Glu-tRNAGln amidotransferase A subunit</fullName>
    </submittedName>
</protein>
<keyword evidence="2" id="KW-0808">Transferase</keyword>
<evidence type="ECO:0000313" key="2">
    <source>
        <dbReference type="EMBL" id="SIO51883.1"/>
    </source>
</evidence>
<dbReference type="AlphaFoldDB" id="A0A1N6K614"/>
<feature type="domain" description="Amidase" evidence="1">
    <location>
        <begin position="48"/>
        <end position="411"/>
    </location>
</feature>
<evidence type="ECO:0000313" key="3">
    <source>
        <dbReference type="Proteomes" id="UP000184693"/>
    </source>
</evidence>
<dbReference type="Proteomes" id="UP000184693">
    <property type="component" value="Unassembled WGS sequence"/>
</dbReference>
<dbReference type="InterPro" id="IPR000120">
    <property type="entry name" value="Amidase"/>
</dbReference>
<dbReference type="RefSeq" id="WP_074267994.1">
    <property type="nucleotide sequence ID" value="NZ_FSRM01000002.1"/>
</dbReference>
<accession>A0A1N6K614</accession>
<reference evidence="2 3" key="1">
    <citation type="submission" date="2016-11" db="EMBL/GenBank/DDBJ databases">
        <authorList>
            <person name="Jaros S."/>
            <person name="Januszkiewicz K."/>
            <person name="Wedrychowicz H."/>
        </authorList>
    </citation>
    <scope>NUCLEOTIDE SEQUENCE [LARGE SCALE GENOMIC DNA]</scope>
    <source>
        <strain evidence="2 3">GAS86</strain>
    </source>
</reference>
<organism evidence="2 3">
    <name type="scientific">Paraburkholderia phenazinium</name>
    <dbReference type="NCBI Taxonomy" id="60549"/>
    <lineage>
        <taxon>Bacteria</taxon>
        <taxon>Pseudomonadati</taxon>
        <taxon>Pseudomonadota</taxon>
        <taxon>Betaproteobacteria</taxon>
        <taxon>Burkholderiales</taxon>
        <taxon>Burkholderiaceae</taxon>
        <taxon>Paraburkholderia</taxon>
    </lineage>
</organism>
<dbReference type="GO" id="GO:0016740">
    <property type="term" value="F:transferase activity"/>
    <property type="evidence" value="ECO:0007669"/>
    <property type="project" value="UniProtKB-KW"/>
</dbReference>
<gene>
    <name evidence="2" type="ORF">SAMN05444168_6113</name>
</gene>
<dbReference type="OrthoDB" id="8641877at2"/>
<dbReference type="InterPro" id="IPR023631">
    <property type="entry name" value="Amidase_dom"/>
</dbReference>
<dbReference type="EMBL" id="FSRM01000002">
    <property type="protein sequence ID" value="SIO51883.1"/>
    <property type="molecule type" value="Genomic_DNA"/>
</dbReference>
<dbReference type="Pfam" id="PF01425">
    <property type="entry name" value="Amidase"/>
    <property type="match status" value="1"/>
</dbReference>